<dbReference type="EMBL" id="JBBPBN010000010">
    <property type="protein sequence ID" value="KAK9030530.1"/>
    <property type="molecule type" value="Genomic_DNA"/>
</dbReference>
<dbReference type="PROSITE" id="PS51367">
    <property type="entry name" value="THAUMATIN_2"/>
    <property type="match status" value="1"/>
</dbReference>
<dbReference type="SUPFAM" id="SSF49870">
    <property type="entry name" value="Osmotin, thaumatin-like protein"/>
    <property type="match status" value="1"/>
</dbReference>
<evidence type="ECO:0000313" key="1">
    <source>
        <dbReference type="EMBL" id="KAK9030530.1"/>
    </source>
</evidence>
<dbReference type="Gene3D" id="2.60.110.10">
    <property type="entry name" value="Thaumatin"/>
    <property type="match status" value="1"/>
</dbReference>
<comment type="caution">
    <text evidence="1">The sequence shown here is derived from an EMBL/GenBank/DDBJ whole genome shotgun (WGS) entry which is preliminary data.</text>
</comment>
<dbReference type="InterPro" id="IPR001938">
    <property type="entry name" value="Thaumatin"/>
</dbReference>
<name>A0ABR2SZQ9_9ROSI</name>
<gene>
    <name evidence="1" type="ORF">V6N11_031955</name>
</gene>
<dbReference type="PANTHER" id="PTHR31013">
    <property type="entry name" value="THAUMATIN FAMILY PROTEIN-RELATED"/>
    <property type="match status" value="1"/>
</dbReference>
<dbReference type="InterPro" id="IPR037176">
    <property type="entry name" value="Osmotin/thaumatin-like_sf"/>
</dbReference>
<dbReference type="PANTHER" id="PTHR31013:SF12">
    <property type="entry name" value="PATHOGENESIS-RELATED PROTEIN 5-LIKE"/>
    <property type="match status" value="1"/>
</dbReference>
<dbReference type="Pfam" id="PF00314">
    <property type="entry name" value="Thaumatin"/>
    <property type="match status" value="1"/>
</dbReference>
<proteinExistence type="predicted"/>
<evidence type="ECO:0000313" key="2">
    <source>
        <dbReference type="Proteomes" id="UP001396334"/>
    </source>
</evidence>
<organism evidence="1 2">
    <name type="scientific">Hibiscus sabdariffa</name>
    <name type="common">roselle</name>
    <dbReference type="NCBI Taxonomy" id="183260"/>
    <lineage>
        <taxon>Eukaryota</taxon>
        <taxon>Viridiplantae</taxon>
        <taxon>Streptophyta</taxon>
        <taxon>Embryophyta</taxon>
        <taxon>Tracheophyta</taxon>
        <taxon>Spermatophyta</taxon>
        <taxon>Magnoliopsida</taxon>
        <taxon>eudicotyledons</taxon>
        <taxon>Gunneridae</taxon>
        <taxon>Pentapetalae</taxon>
        <taxon>rosids</taxon>
        <taxon>malvids</taxon>
        <taxon>Malvales</taxon>
        <taxon>Malvaceae</taxon>
        <taxon>Malvoideae</taxon>
        <taxon>Hibiscus</taxon>
    </lineage>
</organism>
<protein>
    <submittedName>
        <fullName evidence="1">Uncharacterized protein</fullName>
    </submittedName>
</protein>
<dbReference type="Proteomes" id="UP001396334">
    <property type="component" value="Unassembled WGS sequence"/>
</dbReference>
<sequence length="161" mass="18051">MDEFGHGRVASLTRIGNRLVKPATVMEGSATLVQVALQGDKGKPNFYDVNLIDGYNLPVSVATQPFSLKCTIKGYSKNLNNLCPQELQVVNKNEEVVACKSACLAFDFDLFCCRNEYETPEMQTELVFKDIKYACPCYYIYDATNFVKLQVYDSISILFIG</sequence>
<keyword evidence="2" id="KW-1185">Reference proteome</keyword>
<accession>A0ABR2SZQ9</accession>
<dbReference type="SMART" id="SM00205">
    <property type="entry name" value="THN"/>
    <property type="match status" value="1"/>
</dbReference>
<reference evidence="1 2" key="1">
    <citation type="journal article" date="2024" name="G3 (Bethesda)">
        <title>Genome assembly of Hibiscus sabdariffa L. provides insights into metabolisms of medicinal natural products.</title>
        <authorList>
            <person name="Kim T."/>
        </authorList>
    </citation>
    <scope>NUCLEOTIDE SEQUENCE [LARGE SCALE GENOMIC DNA]</scope>
    <source>
        <strain evidence="1">TK-2024</strain>
        <tissue evidence="1">Old leaves</tissue>
    </source>
</reference>